<feature type="region of interest" description="Disordered" evidence="1">
    <location>
        <begin position="75"/>
        <end position="99"/>
    </location>
</feature>
<dbReference type="Proteomes" id="UP000182977">
    <property type="component" value="Chromosome I"/>
</dbReference>
<reference evidence="3" key="1">
    <citation type="submission" date="2016-10" db="EMBL/GenBank/DDBJ databases">
        <authorList>
            <person name="Varghese N."/>
            <person name="Submissions S."/>
        </authorList>
    </citation>
    <scope>NUCLEOTIDE SEQUENCE [LARGE SCALE GENOMIC DNA]</scope>
    <source>
        <strain evidence="3">DSM 45079</strain>
    </source>
</reference>
<dbReference type="STRING" id="419479.SAMN04488563_1646"/>
<evidence type="ECO:0000313" key="2">
    <source>
        <dbReference type="EMBL" id="SDU42404.1"/>
    </source>
</evidence>
<accession>A0A1H2IE98</accession>
<evidence type="ECO:0000313" key="3">
    <source>
        <dbReference type="Proteomes" id="UP000182977"/>
    </source>
</evidence>
<protein>
    <recommendedName>
        <fullName evidence="4">HNH endonuclease</fullName>
    </recommendedName>
</protein>
<name>A0A1H2IE98_9ACTN</name>
<dbReference type="EMBL" id="LT629791">
    <property type="protein sequence ID" value="SDU42404.1"/>
    <property type="molecule type" value="Genomic_DNA"/>
</dbReference>
<evidence type="ECO:0008006" key="4">
    <source>
        <dbReference type="Google" id="ProtNLM"/>
    </source>
</evidence>
<gene>
    <name evidence="2" type="ORF">SAMN04488563_1646</name>
</gene>
<evidence type="ECO:0000256" key="1">
    <source>
        <dbReference type="SAM" id="MobiDB-lite"/>
    </source>
</evidence>
<dbReference type="AlphaFoldDB" id="A0A1H2IE98"/>
<sequence>MPGAWGSGGTWAWRKIRAKVLERDGWVCQLCGGLIDRTLPWDPLRPDPGYGSVHHTRGKEFGDDPAQLVAAHLGCNKDVGKPNDGGGDPDPRPWRTAPG</sequence>
<keyword evidence="3" id="KW-1185">Reference proteome</keyword>
<proteinExistence type="predicted"/>
<organism evidence="2 3">
    <name type="scientific">Jiangella alkaliphila</name>
    <dbReference type="NCBI Taxonomy" id="419479"/>
    <lineage>
        <taxon>Bacteria</taxon>
        <taxon>Bacillati</taxon>
        <taxon>Actinomycetota</taxon>
        <taxon>Actinomycetes</taxon>
        <taxon>Jiangellales</taxon>
        <taxon>Jiangellaceae</taxon>
        <taxon>Jiangella</taxon>
    </lineage>
</organism>